<protein>
    <recommendedName>
        <fullName evidence="3">SH3 domain-containing protein</fullName>
    </recommendedName>
</protein>
<dbReference type="PRINTS" id="PR00452">
    <property type="entry name" value="SH3DOMAIN"/>
</dbReference>
<dbReference type="InterPro" id="IPR050670">
    <property type="entry name" value="STAM"/>
</dbReference>
<gene>
    <name evidence="4" type="ORF">MNOR_LOCUS14849</name>
</gene>
<dbReference type="InterPro" id="IPR036028">
    <property type="entry name" value="SH3-like_dom_sf"/>
</dbReference>
<evidence type="ECO:0000256" key="2">
    <source>
        <dbReference type="PROSITE-ProRule" id="PRU00192"/>
    </source>
</evidence>
<reference evidence="4 5" key="1">
    <citation type="submission" date="2024-05" db="EMBL/GenBank/DDBJ databases">
        <authorList>
            <person name="Wallberg A."/>
        </authorList>
    </citation>
    <scope>NUCLEOTIDE SEQUENCE [LARGE SCALE GENOMIC DNA]</scope>
</reference>
<sequence>STILVYSWLNMAHSVQVLHDYESNDGDTLTIYEGDTIRVTQRMEDGWWIGTNSQGEMGRFPSTYVREVPESSIGNSHPPAVLVNDFSTENQVIIDKSTAWVQAAIGNDIASMTRLLSNVHLMDLDSLILAQEISKESSNPTVRTITKHAIDKKKKFQKQQQ</sequence>
<organism evidence="4 5">
    <name type="scientific">Meganyctiphanes norvegica</name>
    <name type="common">Northern krill</name>
    <name type="synonym">Thysanopoda norvegica</name>
    <dbReference type="NCBI Taxonomy" id="48144"/>
    <lineage>
        <taxon>Eukaryota</taxon>
        <taxon>Metazoa</taxon>
        <taxon>Ecdysozoa</taxon>
        <taxon>Arthropoda</taxon>
        <taxon>Crustacea</taxon>
        <taxon>Multicrustacea</taxon>
        <taxon>Malacostraca</taxon>
        <taxon>Eumalacostraca</taxon>
        <taxon>Eucarida</taxon>
        <taxon>Euphausiacea</taxon>
        <taxon>Euphausiidae</taxon>
        <taxon>Meganyctiphanes</taxon>
    </lineage>
</organism>
<dbReference type="AlphaFoldDB" id="A0AAV2QQS7"/>
<dbReference type="CDD" id="cd00174">
    <property type="entry name" value="SH3"/>
    <property type="match status" value="1"/>
</dbReference>
<dbReference type="PANTHER" id="PTHR45929:SF3">
    <property type="entry name" value="JAK PATHWAY SIGNAL TRANSDUCTION ADAPTOR MOLECULE"/>
    <property type="match status" value="1"/>
</dbReference>
<dbReference type="InterPro" id="IPR001452">
    <property type="entry name" value="SH3_domain"/>
</dbReference>
<dbReference type="SMART" id="SM00326">
    <property type="entry name" value="SH3"/>
    <property type="match status" value="1"/>
</dbReference>
<dbReference type="PROSITE" id="PS50002">
    <property type="entry name" value="SH3"/>
    <property type="match status" value="1"/>
</dbReference>
<dbReference type="EMBL" id="CAXKWB010009077">
    <property type="protein sequence ID" value="CAL4093392.1"/>
    <property type="molecule type" value="Genomic_DNA"/>
</dbReference>
<feature type="non-terminal residue" evidence="4">
    <location>
        <position position="161"/>
    </location>
</feature>
<proteinExistence type="predicted"/>
<feature type="non-terminal residue" evidence="4">
    <location>
        <position position="1"/>
    </location>
</feature>
<keyword evidence="1 2" id="KW-0728">SH3 domain</keyword>
<dbReference type="PANTHER" id="PTHR45929">
    <property type="entry name" value="JAK PATHWAY SIGNAL TRANSDUCTION ADAPTOR MOLECULE"/>
    <property type="match status" value="1"/>
</dbReference>
<evidence type="ECO:0000256" key="1">
    <source>
        <dbReference type="ARBA" id="ARBA00022443"/>
    </source>
</evidence>
<dbReference type="SUPFAM" id="SSF50044">
    <property type="entry name" value="SH3-domain"/>
    <property type="match status" value="1"/>
</dbReference>
<comment type="caution">
    <text evidence="4">The sequence shown here is derived from an EMBL/GenBank/DDBJ whole genome shotgun (WGS) entry which is preliminary data.</text>
</comment>
<accession>A0AAV2QQS7</accession>
<evidence type="ECO:0000313" key="5">
    <source>
        <dbReference type="Proteomes" id="UP001497623"/>
    </source>
</evidence>
<evidence type="ECO:0000259" key="3">
    <source>
        <dbReference type="PROSITE" id="PS50002"/>
    </source>
</evidence>
<evidence type="ECO:0000313" key="4">
    <source>
        <dbReference type="EMBL" id="CAL4093392.1"/>
    </source>
</evidence>
<name>A0AAV2QQS7_MEGNR</name>
<feature type="domain" description="SH3" evidence="3">
    <location>
        <begin position="10"/>
        <end position="70"/>
    </location>
</feature>
<dbReference type="Proteomes" id="UP001497623">
    <property type="component" value="Unassembled WGS sequence"/>
</dbReference>
<dbReference type="Pfam" id="PF00018">
    <property type="entry name" value="SH3_1"/>
    <property type="match status" value="1"/>
</dbReference>
<keyword evidence="5" id="KW-1185">Reference proteome</keyword>
<dbReference type="Gene3D" id="2.30.30.40">
    <property type="entry name" value="SH3 Domains"/>
    <property type="match status" value="1"/>
</dbReference>